<dbReference type="EMBL" id="JAHESF010000019">
    <property type="protein sequence ID" value="MBT1698968.1"/>
    <property type="molecule type" value="Genomic_DNA"/>
</dbReference>
<dbReference type="RefSeq" id="WP_254166172.1">
    <property type="nucleotide sequence ID" value="NZ_JAHESF010000019.1"/>
</dbReference>
<dbReference type="Proteomes" id="UP001319200">
    <property type="component" value="Unassembled WGS sequence"/>
</dbReference>
<dbReference type="Gene3D" id="3.30.460.10">
    <property type="entry name" value="Beta Polymerase, domain 2"/>
    <property type="match status" value="1"/>
</dbReference>
<dbReference type="SUPFAM" id="SSF81301">
    <property type="entry name" value="Nucleotidyltransferase"/>
    <property type="match status" value="1"/>
</dbReference>
<proteinExistence type="predicted"/>
<evidence type="ECO:0000313" key="1">
    <source>
        <dbReference type="EMBL" id="MBT1698968.1"/>
    </source>
</evidence>
<reference evidence="1 2" key="1">
    <citation type="submission" date="2021-05" db="EMBL/GenBank/DDBJ databases">
        <title>A Polyphasic approach of four new species of the genus Ohtaekwangia: Ohtaekwangia histidinii sp. nov., Ohtaekwangia cretensis sp. nov., Ohtaekwangia indiensis sp. nov., Ohtaekwangia reichenbachii sp. nov. from diverse environment.</title>
        <authorList>
            <person name="Octaviana S."/>
        </authorList>
    </citation>
    <scope>NUCLEOTIDE SEQUENCE [LARGE SCALE GENOMIC DNA]</scope>
    <source>
        <strain evidence="1 2">PWU4</strain>
    </source>
</reference>
<dbReference type="InterPro" id="IPR043519">
    <property type="entry name" value="NT_sf"/>
</dbReference>
<keyword evidence="2" id="KW-1185">Reference proteome</keyword>
<name>A0AAP2DPI1_9BACT</name>
<organism evidence="1 2">
    <name type="scientific">Chryseosolibacter histidini</name>
    <dbReference type="NCBI Taxonomy" id="2782349"/>
    <lineage>
        <taxon>Bacteria</taxon>
        <taxon>Pseudomonadati</taxon>
        <taxon>Bacteroidota</taxon>
        <taxon>Cytophagia</taxon>
        <taxon>Cytophagales</taxon>
        <taxon>Chryseotaleaceae</taxon>
        <taxon>Chryseosolibacter</taxon>
    </lineage>
</organism>
<evidence type="ECO:0008006" key="3">
    <source>
        <dbReference type="Google" id="ProtNLM"/>
    </source>
</evidence>
<accession>A0AAP2DPI1</accession>
<sequence>MQEVNHYTTLDQSIIRTLMYYDIFNYPLKSREVFQFLGIGDVTKEEVTAALDSLASQQYLYRFGELYSLQPDEQNVHRRLNGNAEAEKWLPKANKVAAFISGFPFVRAVMASGSLSKDYMDENSDLDFFVVTAPNRLWISRTLLVLYKRIFLNNSHKFFCANYFVDTQHMVIEEQNLFTATELATVIPLQGAEYYEQLLKKNNPWLLRYFPNFVPRQVKEVPAARHGLLKKIMEAMLNIFFGNALERFFMFTTLRRWKKLYQESYDAADFGIAFKTKKYVSKNHPKNFQKKVMERYQQKLEAFAKKFDLE</sequence>
<gene>
    <name evidence="1" type="ORF">KK083_18890</name>
</gene>
<protein>
    <recommendedName>
        <fullName evidence="3">Nucleotidyltransferase domain-containing protein</fullName>
    </recommendedName>
</protein>
<dbReference type="AlphaFoldDB" id="A0AAP2DPI1"/>
<evidence type="ECO:0000313" key="2">
    <source>
        <dbReference type="Proteomes" id="UP001319200"/>
    </source>
</evidence>
<comment type="caution">
    <text evidence="1">The sequence shown here is derived from an EMBL/GenBank/DDBJ whole genome shotgun (WGS) entry which is preliminary data.</text>
</comment>